<proteinExistence type="predicted"/>
<name>A0A0B7IQA6_9FLAO</name>
<gene>
    <name evidence="2" type="ORF">CCAND93_710006</name>
</gene>
<dbReference type="Pfam" id="PF12762">
    <property type="entry name" value="DDE_Tnp_IS1595"/>
    <property type="match status" value="1"/>
</dbReference>
<evidence type="ECO:0000259" key="1">
    <source>
        <dbReference type="Pfam" id="PF12762"/>
    </source>
</evidence>
<reference evidence="2 3" key="1">
    <citation type="submission" date="2015-01" db="EMBL/GenBank/DDBJ databases">
        <authorList>
            <person name="Xiang T."/>
            <person name="Song Y."/>
            <person name="Huang L."/>
            <person name="Wang B."/>
            <person name="Wu P."/>
        </authorList>
    </citation>
    <scope>NUCLEOTIDE SEQUENCE [LARGE SCALE GENOMIC DNA]</scope>
    <source>
        <strain evidence="2 3">CcD93</strain>
    </source>
</reference>
<dbReference type="InterPro" id="IPR024445">
    <property type="entry name" value="Tnp_ISXO2-like"/>
</dbReference>
<sequence>MRTIFNKYIDKSAQVTTDDWKGYRPIKDFNIKQIPSNKGMNFPILHTIIYQVKSWLRTIYCRVSDFNMSRYLTEFSYQINRSESKNNIFNNLIKRMIDTEPVYHRNLICS</sequence>
<dbReference type="AlphaFoldDB" id="A0A0B7IQA6"/>
<accession>A0A0B7IQA6</accession>
<feature type="domain" description="ISXO2-like transposase" evidence="1">
    <location>
        <begin position="4"/>
        <end position="80"/>
    </location>
</feature>
<evidence type="ECO:0000313" key="2">
    <source>
        <dbReference type="EMBL" id="CEN54091.1"/>
    </source>
</evidence>
<organism evidence="2 3">
    <name type="scientific">Capnocytophaga canis</name>
    <dbReference type="NCBI Taxonomy" id="1848903"/>
    <lineage>
        <taxon>Bacteria</taxon>
        <taxon>Pseudomonadati</taxon>
        <taxon>Bacteroidota</taxon>
        <taxon>Flavobacteriia</taxon>
        <taxon>Flavobacteriales</taxon>
        <taxon>Flavobacteriaceae</taxon>
        <taxon>Capnocytophaga</taxon>
    </lineage>
</organism>
<dbReference type="STRING" id="1848903.CCAND38_240082"/>
<dbReference type="EMBL" id="CDOL01000263">
    <property type="protein sequence ID" value="CEN54091.1"/>
    <property type="molecule type" value="Genomic_DNA"/>
</dbReference>
<dbReference type="Proteomes" id="UP000038200">
    <property type="component" value="Unassembled WGS sequence"/>
</dbReference>
<evidence type="ECO:0000313" key="3">
    <source>
        <dbReference type="Proteomes" id="UP000038200"/>
    </source>
</evidence>
<protein>
    <recommendedName>
        <fullName evidence="1">ISXO2-like transposase domain-containing protein</fullName>
    </recommendedName>
</protein>